<sequence>MAMASSASVAVGGRGRGGRIRALTKSRNGFNLEMEVLKDRSTNGIAKIPKKATIPALKGTEGNNSESQGAACAQGELSNRGSSDQKMESVRRIGASVEGIRARLTVPSKQFFLGYESFVFGISLKIIARERELQLPCLRIGKARTVRLEEERGVGGQPSSCGVVERYLPLRVHPAKEKLRILFEPFSLLFNRNSYKRGIAGKGMITGDTIEGRNAGRGQTSHSVGHSKTSKSQILRQQQQLHQLQRRRRKEAFLATTSGQELAAYKADPRQQQDPVSQDGKPLGDPVFPPFTNLDMGEGVTAAPIIVPSRTDEGTSYIHQQLNRTNTATHPPYYELHYS</sequence>
<protein>
    <submittedName>
        <fullName evidence="2">Uncharacterized protein</fullName>
    </submittedName>
</protein>
<dbReference type="EMBL" id="CAEKDK010000001">
    <property type="protein sequence ID" value="CAB4263417.1"/>
    <property type="molecule type" value="Genomic_DNA"/>
</dbReference>
<proteinExistence type="predicted"/>
<dbReference type="Proteomes" id="UP000507222">
    <property type="component" value="Unassembled WGS sequence"/>
</dbReference>
<evidence type="ECO:0000313" key="2">
    <source>
        <dbReference type="EMBL" id="CAB4263417.1"/>
    </source>
</evidence>
<evidence type="ECO:0000256" key="1">
    <source>
        <dbReference type="SAM" id="MobiDB-lite"/>
    </source>
</evidence>
<evidence type="ECO:0000313" key="3">
    <source>
        <dbReference type="Proteomes" id="UP000507222"/>
    </source>
</evidence>
<gene>
    <name evidence="2" type="ORF">CURHAP_LOCUS3578</name>
</gene>
<feature type="region of interest" description="Disordered" evidence="1">
    <location>
        <begin position="210"/>
        <end position="233"/>
    </location>
</feature>
<name>A0A6J5TJJ8_PRUAR</name>
<dbReference type="AlphaFoldDB" id="A0A6J5TJJ8"/>
<reference evidence="2 3" key="1">
    <citation type="submission" date="2020-05" db="EMBL/GenBank/DDBJ databases">
        <authorList>
            <person name="Campoy J."/>
            <person name="Schneeberger K."/>
            <person name="Spophaly S."/>
        </authorList>
    </citation>
    <scope>NUCLEOTIDE SEQUENCE [LARGE SCALE GENOMIC DNA]</scope>
    <source>
        <strain evidence="2">PruArmRojPasFocal</strain>
    </source>
</reference>
<feature type="region of interest" description="Disordered" evidence="1">
    <location>
        <begin position="56"/>
        <end position="87"/>
    </location>
</feature>
<accession>A0A6J5TJJ8</accession>
<feature type="compositionally biased region" description="Polar residues" evidence="1">
    <location>
        <begin position="217"/>
        <end position="232"/>
    </location>
</feature>
<organism evidence="2 3">
    <name type="scientific">Prunus armeniaca</name>
    <name type="common">Apricot</name>
    <name type="synonym">Armeniaca vulgaris</name>
    <dbReference type="NCBI Taxonomy" id="36596"/>
    <lineage>
        <taxon>Eukaryota</taxon>
        <taxon>Viridiplantae</taxon>
        <taxon>Streptophyta</taxon>
        <taxon>Embryophyta</taxon>
        <taxon>Tracheophyta</taxon>
        <taxon>Spermatophyta</taxon>
        <taxon>Magnoliopsida</taxon>
        <taxon>eudicotyledons</taxon>
        <taxon>Gunneridae</taxon>
        <taxon>Pentapetalae</taxon>
        <taxon>rosids</taxon>
        <taxon>fabids</taxon>
        <taxon>Rosales</taxon>
        <taxon>Rosaceae</taxon>
        <taxon>Amygdaloideae</taxon>
        <taxon>Amygdaleae</taxon>
        <taxon>Prunus</taxon>
    </lineage>
</organism>
<feature type="region of interest" description="Disordered" evidence="1">
    <location>
        <begin position="260"/>
        <end position="285"/>
    </location>
</feature>